<sequence length="380" mass="42292">MEEILRRLQKEASGGKHKAIRDSCAVACGKTGEFPCPEEPDEPRFDLVFMFLGEQRMLCEVCFISEDAEEPEKQLLSQILQAVRVTPSLHEDLQVEVMKVLLCITYSSSFEMNGQNILRIAEMCIETYVSSCQQRSINTAVRATLSQILGDLTLQLRQRQENTVSNRKLRSRNAVDSDDGCTSFHQRKEDHCAVSGSLRVFCAFADASPSFDAQCEDVVMVLTVFCDKLESVSNENQLLQLLYLECILSMLNSSPPTMHQQRSFTDLIWKQLCPALVVIMGNPASDKSITSAHLGQSQDSDGAVSDQGRGSGCSSSAPSMIGPVVRTICYVAAELVRLVGCVESMKPVLQSLYHRILLYPPPQHRVEAIKIMKEVGMDLW</sequence>
<reference evidence="2 3" key="1">
    <citation type="journal article" date="2019" name="Sci. Data">
        <title>Hybrid genome assembly and annotation of Danionella translucida.</title>
        <authorList>
            <person name="Kadobianskyi M."/>
            <person name="Schulze L."/>
            <person name="Schuelke M."/>
            <person name="Judkewitz B."/>
        </authorList>
    </citation>
    <scope>NUCLEOTIDE SEQUENCE [LARGE SCALE GENOMIC DNA]</scope>
    <source>
        <strain evidence="2 3">Bolton</strain>
    </source>
</reference>
<evidence type="ECO:0000313" key="2">
    <source>
        <dbReference type="EMBL" id="TRY96964.1"/>
    </source>
</evidence>
<proteinExistence type="predicted"/>
<keyword evidence="3" id="KW-1185">Reference proteome</keyword>
<feature type="region of interest" description="Disordered" evidence="1">
    <location>
        <begin position="289"/>
        <end position="316"/>
    </location>
</feature>
<comment type="caution">
    <text evidence="2">The sequence shown here is derived from an EMBL/GenBank/DDBJ whole genome shotgun (WGS) entry which is preliminary data.</text>
</comment>
<gene>
    <name evidence="2" type="ORF">DNTS_033571</name>
</gene>
<evidence type="ECO:0008006" key="4">
    <source>
        <dbReference type="Google" id="ProtNLM"/>
    </source>
</evidence>
<evidence type="ECO:0000256" key="1">
    <source>
        <dbReference type="SAM" id="MobiDB-lite"/>
    </source>
</evidence>
<dbReference type="Proteomes" id="UP000316079">
    <property type="component" value="Unassembled WGS sequence"/>
</dbReference>
<organism evidence="2 3">
    <name type="scientific">Danionella cerebrum</name>
    <dbReference type="NCBI Taxonomy" id="2873325"/>
    <lineage>
        <taxon>Eukaryota</taxon>
        <taxon>Metazoa</taxon>
        <taxon>Chordata</taxon>
        <taxon>Craniata</taxon>
        <taxon>Vertebrata</taxon>
        <taxon>Euteleostomi</taxon>
        <taxon>Actinopterygii</taxon>
        <taxon>Neopterygii</taxon>
        <taxon>Teleostei</taxon>
        <taxon>Ostariophysi</taxon>
        <taxon>Cypriniformes</taxon>
        <taxon>Danionidae</taxon>
        <taxon>Danioninae</taxon>
        <taxon>Danionella</taxon>
    </lineage>
</organism>
<dbReference type="AlphaFoldDB" id="A0A553R459"/>
<dbReference type="STRING" id="623744.A0A553R459"/>
<dbReference type="OrthoDB" id="10002886at2759"/>
<feature type="compositionally biased region" description="Polar residues" evidence="1">
    <location>
        <begin position="289"/>
        <end position="300"/>
    </location>
</feature>
<name>A0A553R459_9TELE</name>
<evidence type="ECO:0000313" key="3">
    <source>
        <dbReference type="Proteomes" id="UP000316079"/>
    </source>
</evidence>
<accession>A0A553R459</accession>
<dbReference type="EMBL" id="SRMA01025245">
    <property type="protein sequence ID" value="TRY96964.1"/>
    <property type="molecule type" value="Genomic_DNA"/>
</dbReference>
<protein>
    <recommendedName>
        <fullName evidence="4">Mon2/Sec7/BIG1-like dimerisation and cyclophilin-binding domain-containing protein</fullName>
    </recommendedName>
</protein>